<evidence type="ECO:0000313" key="2">
    <source>
        <dbReference type="Proteomes" id="UP000256491"/>
    </source>
</evidence>
<dbReference type="Proteomes" id="UP000256491">
    <property type="component" value="Unassembled WGS sequence"/>
</dbReference>
<proteinExistence type="predicted"/>
<accession>A0ABX9IGG0</accession>
<dbReference type="EMBL" id="QNUF01000025">
    <property type="protein sequence ID" value="REC73108.1"/>
    <property type="molecule type" value="Genomic_DNA"/>
</dbReference>
<name>A0ABX9IGG0_9FLAO</name>
<dbReference type="RefSeq" id="WP_047495330.1">
    <property type="nucleotide sequence ID" value="NZ_BJYH01000015.1"/>
</dbReference>
<organism evidence="1 2">
    <name type="scientific">Chryseobacterium rhizosphaerae</name>
    <dbReference type="NCBI Taxonomy" id="395937"/>
    <lineage>
        <taxon>Bacteria</taxon>
        <taxon>Pseudomonadati</taxon>
        <taxon>Bacteroidota</taxon>
        <taxon>Flavobacteriia</taxon>
        <taxon>Flavobacteriales</taxon>
        <taxon>Weeksellaceae</taxon>
        <taxon>Chryseobacterium group</taxon>
        <taxon>Chryseobacterium</taxon>
    </lineage>
</organism>
<reference evidence="1 2" key="1">
    <citation type="journal article" date="2010" name="Syst. Appl. Microbiol.">
        <title>Four new species of Chryseobacterium from the rhizosphere of coastal sand dune plants, Chryseobacterium elymi sp. nov., Chryseobacterium hagamense sp. nov., Chryseobacterium lathyri sp. nov. and Chryseobacterium rhizosphaerae sp. nov.</title>
        <authorList>
            <person name="Cho S.H."/>
            <person name="Lee K.S."/>
            <person name="Shin D.S."/>
            <person name="Han J.H."/>
            <person name="Park K.S."/>
            <person name="Lee C.H."/>
            <person name="Park K.H."/>
            <person name="Kim S.B."/>
        </authorList>
    </citation>
    <scope>NUCLEOTIDE SEQUENCE [LARGE SCALE GENOMIC DNA]</scope>
    <source>
        <strain evidence="1 2">KCTC 22548</strain>
    </source>
</reference>
<evidence type="ECO:0000313" key="1">
    <source>
        <dbReference type="EMBL" id="REC73108.1"/>
    </source>
</evidence>
<sequence>MFEIVLNHPHIEDEKSLKEYKSIGELIENIFPLSEDYFYINWNHIYVSLSYKYDLSIVFEDFIYIYKFLESYENNIQMTFPSNTFDVMWNIKKDGYDIIIESQWNTILSHNENILNENSFLKINLSLFKKEISKILEFIYKIFIRGKGNIDDQLLSDILDDKPTGLD</sequence>
<protein>
    <submittedName>
        <fullName evidence="1">Uncharacterized protein</fullName>
    </submittedName>
</protein>
<comment type="caution">
    <text evidence="1">The sequence shown here is derived from an EMBL/GenBank/DDBJ whole genome shotgun (WGS) entry which is preliminary data.</text>
</comment>
<keyword evidence="2" id="KW-1185">Reference proteome</keyword>
<gene>
    <name evidence="1" type="ORF">DRF57_18130</name>
</gene>